<dbReference type="RefSeq" id="WP_344255313.1">
    <property type="nucleotide sequence ID" value="NZ_BAAARE010000010.1"/>
</dbReference>
<comment type="caution">
    <text evidence="2">The sequence shown here is derived from an EMBL/GenBank/DDBJ whole genome shotgun (WGS) entry which is preliminary data.</text>
</comment>
<dbReference type="Pfam" id="PF03167">
    <property type="entry name" value="UDG"/>
    <property type="match status" value="1"/>
</dbReference>
<keyword evidence="3" id="KW-1185">Reference proteome</keyword>
<proteinExistence type="predicted"/>
<gene>
    <name evidence="2" type="ORF">GCM10009858_25660</name>
</gene>
<dbReference type="CDD" id="cd10034">
    <property type="entry name" value="UDG_BdiUng_like"/>
    <property type="match status" value="1"/>
</dbReference>
<reference evidence="3" key="1">
    <citation type="journal article" date="2019" name="Int. J. Syst. Evol. Microbiol.">
        <title>The Global Catalogue of Microorganisms (GCM) 10K type strain sequencing project: providing services to taxonomists for standard genome sequencing and annotation.</title>
        <authorList>
            <consortium name="The Broad Institute Genomics Platform"/>
            <consortium name="The Broad Institute Genome Sequencing Center for Infectious Disease"/>
            <person name="Wu L."/>
            <person name="Ma J."/>
        </authorList>
    </citation>
    <scope>NUCLEOTIDE SEQUENCE [LARGE SCALE GENOMIC DNA]</scope>
    <source>
        <strain evidence="3">JCM 16259</strain>
    </source>
</reference>
<organism evidence="2 3">
    <name type="scientific">Terrabacter carboxydivorans</name>
    <dbReference type="NCBI Taxonomy" id="619730"/>
    <lineage>
        <taxon>Bacteria</taxon>
        <taxon>Bacillati</taxon>
        <taxon>Actinomycetota</taxon>
        <taxon>Actinomycetes</taxon>
        <taxon>Micrococcales</taxon>
        <taxon>Intrasporangiaceae</taxon>
        <taxon>Terrabacter</taxon>
    </lineage>
</organism>
<evidence type="ECO:0000259" key="1">
    <source>
        <dbReference type="Pfam" id="PF03167"/>
    </source>
</evidence>
<protein>
    <submittedName>
        <fullName evidence="2">Uracil-DNA glycosylase</fullName>
    </submittedName>
</protein>
<feature type="domain" description="Uracil-DNA glycosylase-like" evidence="1">
    <location>
        <begin position="48"/>
        <end position="172"/>
    </location>
</feature>
<name>A0ABP5YT42_9MICO</name>
<dbReference type="Proteomes" id="UP001500730">
    <property type="component" value="Unassembled WGS sequence"/>
</dbReference>
<dbReference type="EMBL" id="BAAARE010000010">
    <property type="protein sequence ID" value="GAA2486611.1"/>
    <property type="molecule type" value="Genomic_DNA"/>
</dbReference>
<evidence type="ECO:0000313" key="2">
    <source>
        <dbReference type="EMBL" id="GAA2486611.1"/>
    </source>
</evidence>
<sequence>MAVVHQSCVGYGAEPFASLVAGYPDDDVYPPGDFRTEWGPIFHRGRLDGSARVLVLGQDPATHEAISRRILVGEAGQRVQGLLAKVGVDTAYVMVNVYLYSVFGQAAGSRHAKDALIADYRNRWLDALLVGTGVTAVLTLGDLAATAYAQWVKVQPAAAASLHLVAVRHPTYPEGFARASGKPLAETTAALLANWNEHLPDLASHVTPEGPTNLTPYAATWGPTDLAPIPEADLPPGAPGWWRGVDAWATRDGADAQTKRATISVVVPKGDRTWPAL</sequence>
<dbReference type="InterPro" id="IPR005122">
    <property type="entry name" value="Uracil-DNA_glycosylase-like"/>
</dbReference>
<dbReference type="SUPFAM" id="SSF52141">
    <property type="entry name" value="Uracil-DNA glycosylase-like"/>
    <property type="match status" value="1"/>
</dbReference>
<dbReference type="Gene3D" id="3.40.470.10">
    <property type="entry name" value="Uracil-DNA glycosylase-like domain"/>
    <property type="match status" value="1"/>
</dbReference>
<evidence type="ECO:0000313" key="3">
    <source>
        <dbReference type="Proteomes" id="UP001500730"/>
    </source>
</evidence>
<dbReference type="InterPro" id="IPR036895">
    <property type="entry name" value="Uracil-DNA_glycosylase-like_sf"/>
</dbReference>
<accession>A0ABP5YT42</accession>